<dbReference type="PANTHER" id="PTHR36156:SF2">
    <property type="entry name" value="CUPIN TYPE-2 DOMAIN-CONTAINING PROTEIN"/>
    <property type="match status" value="1"/>
</dbReference>
<proteinExistence type="predicted"/>
<evidence type="ECO:0000259" key="2">
    <source>
        <dbReference type="Pfam" id="PF07883"/>
    </source>
</evidence>
<dbReference type="CDD" id="cd02231">
    <property type="entry name" value="cupin_BLL6423-like"/>
    <property type="match status" value="1"/>
</dbReference>
<dbReference type="InterPro" id="IPR014710">
    <property type="entry name" value="RmlC-like_jellyroll"/>
</dbReference>
<protein>
    <recommendedName>
        <fullName evidence="2">Cupin type-2 domain-containing protein</fullName>
    </recommendedName>
</protein>
<dbReference type="InterPro" id="IPR013096">
    <property type="entry name" value="Cupin_2"/>
</dbReference>
<dbReference type="GeneID" id="89931290"/>
<dbReference type="EMBL" id="JAVRRT010000020">
    <property type="protein sequence ID" value="KAK5164266.1"/>
    <property type="molecule type" value="Genomic_DNA"/>
</dbReference>
<organism evidence="3 4">
    <name type="scientific">Saxophila tyrrhenica</name>
    <dbReference type="NCBI Taxonomy" id="1690608"/>
    <lineage>
        <taxon>Eukaryota</taxon>
        <taxon>Fungi</taxon>
        <taxon>Dikarya</taxon>
        <taxon>Ascomycota</taxon>
        <taxon>Pezizomycotina</taxon>
        <taxon>Dothideomycetes</taxon>
        <taxon>Dothideomycetidae</taxon>
        <taxon>Mycosphaerellales</taxon>
        <taxon>Extremaceae</taxon>
        <taxon>Saxophila</taxon>
    </lineage>
</organism>
<gene>
    <name evidence="3" type="ORF">LTR77_009960</name>
</gene>
<evidence type="ECO:0000313" key="4">
    <source>
        <dbReference type="Proteomes" id="UP001337655"/>
    </source>
</evidence>
<feature type="domain" description="Cupin type-2" evidence="2">
    <location>
        <begin position="78"/>
        <end position="135"/>
    </location>
</feature>
<dbReference type="SUPFAM" id="SSF51182">
    <property type="entry name" value="RmlC-like cupins"/>
    <property type="match status" value="1"/>
</dbReference>
<keyword evidence="4" id="KW-1185">Reference proteome</keyword>
<dbReference type="InterPro" id="IPR047142">
    <property type="entry name" value="OryJ/VirC-like"/>
</dbReference>
<dbReference type="Gene3D" id="2.60.120.10">
    <property type="entry name" value="Jelly Rolls"/>
    <property type="match status" value="1"/>
</dbReference>
<feature type="region of interest" description="Disordered" evidence="1">
    <location>
        <begin position="1"/>
        <end position="24"/>
    </location>
</feature>
<dbReference type="AlphaFoldDB" id="A0AAV9NXF3"/>
<name>A0AAV9NXF3_9PEZI</name>
<reference evidence="3 4" key="1">
    <citation type="submission" date="2023-08" db="EMBL/GenBank/DDBJ databases">
        <title>Black Yeasts Isolated from many extreme environments.</title>
        <authorList>
            <person name="Coleine C."/>
            <person name="Stajich J.E."/>
            <person name="Selbmann L."/>
        </authorList>
    </citation>
    <scope>NUCLEOTIDE SEQUENCE [LARGE SCALE GENOMIC DNA]</scope>
    <source>
        <strain evidence="3 4">CCFEE 5935</strain>
    </source>
</reference>
<comment type="caution">
    <text evidence="3">The sequence shown here is derived from an EMBL/GenBank/DDBJ whole genome shotgun (WGS) entry which is preliminary data.</text>
</comment>
<dbReference type="Proteomes" id="UP001337655">
    <property type="component" value="Unassembled WGS sequence"/>
</dbReference>
<evidence type="ECO:0000313" key="3">
    <source>
        <dbReference type="EMBL" id="KAK5164266.1"/>
    </source>
</evidence>
<sequence length="169" mass="18303">MSHYVTTHNDKGEATFSDKVPASPTQLPLPGGSMNILFTTHTTPTPVHNDSSIDQYTHDRTNGLGNAICPPNGTAAAIVSLQPDSEFPWHRTMTLDVVYVLEGTLELHLDSGEKRVLKQGDSVIQRAGMHKWVNITENGGWARTLGFAQPVVEPAVVGGKELKGEFIMG</sequence>
<evidence type="ECO:0000256" key="1">
    <source>
        <dbReference type="SAM" id="MobiDB-lite"/>
    </source>
</evidence>
<dbReference type="RefSeq" id="XP_064654559.1">
    <property type="nucleotide sequence ID" value="XM_064807186.1"/>
</dbReference>
<dbReference type="PANTHER" id="PTHR36156">
    <property type="entry name" value="SLR2101 PROTEIN"/>
    <property type="match status" value="1"/>
</dbReference>
<dbReference type="InterPro" id="IPR011051">
    <property type="entry name" value="RmlC_Cupin_sf"/>
</dbReference>
<accession>A0AAV9NXF3</accession>
<dbReference type="Pfam" id="PF07883">
    <property type="entry name" value="Cupin_2"/>
    <property type="match status" value="1"/>
</dbReference>